<feature type="chain" id="PRO_5039312362" evidence="2">
    <location>
        <begin position="33"/>
        <end position="293"/>
    </location>
</feature>
<dbReference type="EMBL" id="CP023695">
    <property type="protein sequence ID" value="QEV18462.1"/>
    <property type="molecule type" value="Genomic_DNA"/>
</dbReference>
<dbReference type="SUPFAM" id="SSF53474">
    <property type="entry name" value="alpha/beta-Hydrolases"/>
    <property type="match status" value="1"/>
</dbReference>
<accession>A0A5J6HGT0</accession>
<dbReference type="Proteomes" id="UP000326553">
    <property type="component" value="Chromosome"/>
</dbReference>
<reference evidence="4 5" key="1">
    <citation type="submission" date="2017-09" db="EMBL/GenBank/DDBJ databases">
        <authorList>
            <person name="Lee N."/>
            <person name="Cho B.-K."/>
        </authorList>
    </citation>
    <scope>NUCLEOTIDE SEQUENCE [LARGE SCALE GENOMIC DNA]</scope>
    <source>
        <strain evidence="4 5">ATCC 12461</strain>
    </source>
</reference>
<feature type="domain" description="BD-FAE-like" evidence="3">
    <location>
        <begin position="64"/>
        <end position="154"/>
    </location>
</feature>
<name>A0A5J6HGT0_STRAD</name>
<keyword evidence="1 4" id="KW-0378">Hydrolase</keyword>
<dbReference type="InterPro" id="IPR049492">
    <property type="entry name" value="BD-FAE-like_dom"/>
</dbReference>
<gene>
    <name evidence="4" type="ORF">CP975_14015</name>
</gene>
<dbReference type="KEGG" id="salw:CP975_14015"/>
<evidence type="ECO:0000313" key="4">
    <source>
        <dbReference type="EMBL" id="QEV18462.1"/>
    </source>
</evidence>
<feature type="signal peptide" evidence="2">
    <location>
        <begin position="1"/>
        <end position="32"/>
    </location>
</feature>
<dbReference type="GO" id="GO:0016787">
    <property type="term" value="F:hydrolase activity"/>
    <property type="evidence" value="ECO:0007669"/>
    <property type="project" value="UniProtKB-KW"/>
</dbReference>
<evidence type="ECO:0000313" key="5">
    <source>
        <dbReference type="Proteomes" id="UP000326553"/>
    </source>
</evidence>
<dbReference type="InterPro" id="IPR050300">
    <property type="entry name" value="GDXG_lipolytic_enzyme"/>
</dbReference>
<evidence type="ECO:0000256" key="1">
    <source>
        <dbReference type="ARBA" id="ARBA00022801"/>
    </source>
</evidence>
<dbReference type="Pfam" id="PF20434">
    <property type="entry name" value="BD-FAE"/>
    <property type="match status" value="1"/>
</dbReference>
<dbReference type="OrthoDB" id="255603at2"/>
<organism evidence="4 5">
    <name type="scientific">Streptomyces alboniger</name>
    <dbReference type="NCBI Taxonomy" id="132473"/>
    <lineage>
        <taxon>Bacteria</taxon>
        <taxon>Bacillati</taxon>
        <taxon>Actinomycetota</taxon>
        <taxon>Actinomycetes</taxon>
        <taxon>Kitasatosporales</taxon>
        <taxon>Streptomycetaceae</taxon>
        <taxon>Streptomyces</taxon>
        <taxon>Streptomyces aurantiacus group</taxon>
    </lineage>
</organism>
<keyword evidence="5" id="KW-1185">Reference proteome</keyword>
<evidence type="ECO:0000259" key="3">
    <source>
        <dbReference type="Pfam" id="PF20434"/>
    </source>
</evidence>
<protein>
    <submittedName>
        <fullName evidence="4">Alpha/beta hydrolase</fullName>
    </submittedName>
</protein>
<dbReference type="Gene3D" id="3.40.50.1820">
    <property type="entry name" value="alpha/beta hydrolase"/>
    <property type="match status" value="1"/>
</dbReference>
<dbReference type="AlphaFoldDB" id="A0A5J6HGT0"/>
<sequence>MRVPGGPRVNHQPMRRTLLSLALCGALLSSSAATVEAAAPRPPDGQVFPYGAHARQNITVYGPRSAHRPALVILHGGSWARDTDWSGRARWFAARGFTVYDTDYRLTSDAAWPAQRDDVLAALRWVRHREGGERPLVLGSSAGGHLAVQAGTYGAGRSRARAVVALSPVASPYRAWADGGAPGASAERRSLRRAAERLAGCSPDLGGLRCWARWDDLAAASHASGAKDSPLLLIHSVGDFVPPAHSAELASAQRRAGLTDVSTRTVRGAAHGGTLLKTPNTERTTLTWLRAHS</sequence>
<dbReference type="PANTHER" id="PTHR48081">
    <property type="entry name" value="AB HYDROLASE SUPERFAMILY PROTEIN C4A8.06C"/>
    <property type="match status" value="1"/>
</dbReference>
<evidence type="ECO:0000256" key="2">
    <source>
        <dbReference type="SAM" id="SignalP"/>
    </source>
</evidence>
<proteinExistence type="predicted"/>
<keyword evidence="2" id="KW-0732">Signal</keyword>
<dbReference type="InterPro" id="IPR029058">
    <property type="entry name" value="AB_hydrolase_fold"/>
</dbReference>